<evidence type="ECO:0008006" key="4">
    <source>
        <dbReference type="Google" id="ProtNLM"/>
    </source>
</evidence>
<organism evidence="2 3">
    <name type="scientific">Plantactinospora solaniradicis</name>
    <dbReference type="NCBI Taxonomy" id="1723736"/>
    <lineage>
        <taxon>Bacteria</taxon>
        <taxon>Bacillati</taxon>
        <taxon>Actinomycetota</taxon>
        <taxon>Actinomycetes</taxon>
        <taxon>Micromonosporales</taxon>
        <taxon>Micromonosporaceae</taxon>
        <taxon>Plantactinospora</taxon>
    </lineage>
</organism>
<comment type="caution">
    <text evidence="2">The sequence shown here is derived from an EMBL/GenBank/DDBJ whole genome shotgun (WGS) entry which is preliminary data.</text>
</comment>
<reference evidence="3" key="1">
    <citation type="journal article" date="2019" name="Int. J. Syst. Evol. Microbiol.">
        <title>The Global Catalogue of Microorganisms (GCM) 10K type strain sequencing project: providing services to taxonomists for standard genome sequencing and annotation.</title>
        <authorList>
            <consortium name="The Broad Institute Genomics Platform"/>
            <consortium name="The Broad Institute Genome Sequencing Center for Infectious Disease"/>
            <person name="Wu L."/>
            <person name="Ma J."/>
        </authorList>
    </citation>
    <scope>NUCLEOTIDE SEQUENCE [LARGE SCALE GENOMIC DNA]</scope>
    <source>
        <strain evidence="3">ZS-35-S2</strain>
    </source>
</reference>
<dbReference type="Proteomes" id="UP001596203">
    <property type="component" value="Unassembled WGS sequence"/>
</dbReference>
<name>A0ABW1KJ25_9ACTN</name>
<keyword evidence="1" id="KW-0812">Transmembrane</keyword>
<accession>A0ABW1KJ25</accession>
<evidence type="ECO:0000313" key="3">
    <source>
        <dbReference type="Proteomes" id="UP001596203"/>
    </source>
</evidence>
<feature type="transmembrane region" description="Helical" evidence="1">
    <location>
        <begin position="28"/>
        <end position="50"/>
    </location>
</feature>
<dbReference type="RefSeq" id="WP_377427558.1">
    <property type="nucleotide sequence ID" value="NZ_JBHSPR010000032.1"/>
</dbReference>
<evidence type="ECO:0000313" key="2">
    <source>
        <dbReference type="EMBL" id="MFC6020408.1"/>
    </source>
</evidence>
<keyword evidence="1" id="KW-1133">Transmembrane helix</keyword>
<gene>
    <name evidence="2" type="ORF">ACFP2T_30090</name>
</gene>
<dbReference type="EMBL" id="JBHSPR010000032">
    <property type="protein sequence ID" value="MFC6020408.1"/>
    <property type="molecule type" value="Genomic_DNA"/>
</dbReference>
<sequence>MESGPGTPNAKPAKVRVGSRHHVPGAPIGGMALVPVLAVLLLVVFVATWWGGDETPDPGTAPATPIMVPPATPPARKAQASDGGQLRIVEQGFIQLRESVAQTLTPGRGPGRPERYMPVRAAIIVENTSRDQVAIAPSFIARYLDPAGKGIVEYAAKSDENILSTDAIFPGARVGIAVFFNNSDTTVRTMTVRAVDAAWLPPADARRWVSPLTATNVRTIRSGSPKATIVAFTARSEYPGPVTAVADAIYRDSAGRIIGSSDAGERHRQHFPAGTADGSITVTDWLPANLDESRTQVFLSRAG</sequence>
<keyword evidence="3" id="KW-1185">Reference proteome</keyword>
<keyword evidence="1" id="KW-0472">Membrane</keyword>
<evidence type="ECO:0000256" key="1">
    <source>
        <dbReference type="SAM" id="Phobius"/>
    </source>
</evidence>
<proteinExistence type="predicted"/>
<protein>
    <recommendedName>
        <fullName evidence="4">DUF4352 domain-containing protein</fullName>
    </recommendedName>
</protein>